<feature type="domain" description="Cadherin" evidence="14">
    <location>
        <begin position="1632"/>
        <end position="1737"/>
    </location>
</feature>
<sequence>MNSTYVTSVQNVSLYSKWDIIKSGCCVLKQTCWYEVFVCYWYLVIHVPPPIGGCLEGGFDFSRSYLTEDLVITSMLMYTNLVSAIDPDCGGSGNWVRYSIPNNLGFPVPTNFFVRPDTGEICIKEPLDYETKKLYEFPVKASDKDGLDATAMVKINIDDVNDNAPMFKQTMYSLNLARDTERGTVIVNVEAVDRDSGSNGRITYTIISGNSERLFSVDKTSGEITLQYQLPRRSQLYNLSVRATDGGGLTSHTDAIVGISITNPSSRQPEFSQSFYVFSVREDAQRFTLVGRVEATTPEGSVKYTLVSGEMNGYFAVNPTSGEILVDKSLDHDQDPSVLLSIQAAAGNPPTYAQAQVKIQITDINDNAPEFTVSGSSIEISVKEDTVRGTGVYTAVASDRDSGANGEVTYQLDDPTGHFTIVPSDGQIKLLRQLDHEKQTQHQLMVIAKDGGSPQRSTELTIFINVQDVNDNSPVFEKSRYVFSVSEAEPVNHQFGQLIATDADSSNNGKVTYLIQNGDSYQMFGIFPDTGLLYNKVRLDREKESTHDLQVIAVDNGFPTNSATTQVHIIVTDANDNSPQFTGVPYHFFVEENRPPATDVGFVTATDKDGSEVLQYSIKPTNKYFTIDPESGEITTSQQLDRETQDSHSLTVVVSDQGKPPISSSVRFTIRVLDLNDNSPVFSRSGHYTARIKEKKPKGTPVTSVLAVDKDNGINGTVTYSLFREDHNLDWRIFQVHPTTGRVTTNNILDHETKSQYIFRVVAQDGGSPSRSSLATVEITVDDENDNPPIFSNSFESFSVIENTPPGTVIGSVKAEDADTGPNVKVYYYIVSGNLYNTFGVNKTTGDIYIARPVDYEECSEYSMQIMAIDNDPLNPLSSVVSVNISIVDKNDNAPSFEVNPVIVVVSENIEINSHLATVTATDPDSGPRGMVKYSIVSQSPDGDWVRIDPSTGFIFTMMEFDYETTTQISVVVKATDQPTSEPALFSTISVRILLEDKNDNPPIFQSPHEVVLFEDEPVGYPIVHLIATDKDSHENGNVSYGIASGNEAGNFLLDPLSGLLSIAKMLDRELVPMYNLEIKAFDLGHPRHTSETNLTVTVVDVNDNAPVFDKNVYTASIMEGNVRNTLVTQVKASDKDEGINAQLEYIIPSATTNQVFRIESKTGKIICTTVLDREQQASWTLTVYVKDSAFPALYDTTTVEITVLDKNDNAPVFLEQVHHLQVPENVHSVIHTVKATDPDQGPNGQISYSIIGGDPKQKFTLDSTSGQLSCRPLDREENSLYNLTIMAKDSGPKPRLFSLTTVLVSVLDVNDNDPQFINTPYTAAIPENTPPGTSVLTVEATDADEGINSIISYSINNSAQGLFKIDNITGLITTAGEFDREKKAQYTFEVYAIDGGLYGPRSHSIHINIEIMDVNDNSPVFKEVPYKAEIGQNFPVGNIVTTVLAEDVDAGSNGTVHYSLANRNVYFKIDLRSGEIRTKKWLTDPGSVRVHQLEVIATDMGPGTPRQSLGYVEIKVGNVASAGLLRFTNLTYQATLVEHAQRGTVVTKVGASLSSGAATDITYTFASGNEKEAFSINHQTGEITVNDPTQLDYETNHRMRLIVVATSPAADGYVAIWINLTDDNDNYPHFTQDRYTSAVWEGNPRGTYVTQVIATDLDDGENGQIDYIITLGNMDGAFAINPPNTGIVTTNAILDREITSAYKLTIEARDRGRISKTSTCILKIQVVDENDNSPFFPPYGSVSLREDEEPGTEVIKVTANDPDLNPVLTYSFTPSGNPGQMFSIDTYSGRIALAKKLDYEYQKKYVLNVVASDSQNNDTTEVVIHVKDVNDNPPVFSQSSYEVDVLELTPPDVSIVTVTATDADGGDNARITYTMLSMDAFYINSASGTVYTNKTVVYTSSQPVHLVVTATDHGSPQQLMVVPVVVHVIDINNNAPKFVPILDRLRLPEDEDKGQEVLAISATDADDLPDNKKIMYSISSGNQEGMFDINQSSGKLLLVGDLDHERTTDYTLTITGSRSRSEYLCSINESAPLRSSVTQVFAFDYDSGLNGRVEYSIMSGNDYNNFEIDRDTGLITVKTPLDHEKADLQRLIIKAMDSGVESPQSAFCTVTINVTDVNEYHPDFPQYMYLEEVLEMKESGTTVFQAQANDKDGGWYGRLTYSLHGTNGEFAINAQTGLVTTMKVLNYSVEDKYSFQVIARDNGGYQAQVPVIVLVLPVVTPQFSEPSYHFEVPGNARAGDYIGRVQAHDTSGKPSTLIRYIFKKENEYFLINVTTGDIFVAKDLQSGQDTRKRRDVGVHRYRRALESDNITLIVVASGGNPNIFPKTGDSCSCPGG</sequence>
<accession>A0AAD9NJ40</accession>
<dbReference type="Proteomes" id="UP001208570">
    <property type="component" value="Unassembled WGS sequence"/>
</dbReference>
<evidence type="ECO:0000256" key="7">
    <source>
        <dbReference type="ARBA" id="ARBA00022837"/>
    </source>
</evidence>
<dbReference type="Gene3D" id="2.60.40.60">
    <property type="entry name" value="Cadherins"/>
    <property type="match status" value="22"/>
</dbReference>
<dbReference type="InterPro" id="IPR002126">
    <property type="entry name" value="Cadherin-like_dom"/>
</dbReference>
<evidence type="ECO:0000313" key="16">
    <source>
        <dbReference type="Proteomes" id="UP001208570"/>
    </source>
</evidence>
<keyword evidence="12" id="KW-0325">Glycoprotein</keyword>
<dbReference type="SMART" id="SM00112">
    <property type="entry name" value="CA"/>
    <property type="match status" value="21"/>
</dbReference>
<dbReference type="FunFam" id="2.60.40.60:FF:000035">
    <property type="entry name" value="Protocadherin Fat 3"/>
    <property type="match status" value="1"/>
</dbReference>
<evidence type="ECO:0000256" key="10">
    <source>
        <dbReference type="ARBA" id="ARBA00023136"/>
    </source>
</evidence>
<organism evidence="15 16">
    <name type="scientific">Paralvinella palmiformis</name>
    <dbReference type="NCBI Taxonomy" id="53620"/>
    <lineage>
        <taxon>Eukaryota</taxon>
        <taxon>Metazoa</taxon>
        <taxon>Spiralia</taxon>
        <taxon>Lophotrochozoa</taxon>
        <taxon>Annelida</taxon>
        <taxon>Polychaeta</taxon>
        <taxon>Sedentaria</taxon>
        <taxon>Canalipalpata</taxon>
        <taxon>Terebellida</taxon>
        <taxon>Terebelliformia</taxon>
        <taxon>Alvinellidae</taxon>
        <taxon>Paralvinella</taxon>
    </lineage>
</organism>
<feature type="domain" description="Cadherin" evidence="14">
    <location>
        <begin position="477"/>
        <end position="581"/>
    </location>
</feature>
<proteinExistence type="predicted"/>
<evidence type="ECO:0000256" key="13">
    <source>
        <dbReference type="PROSITE-ProRule" id="PRU00043"/>
    </source>
</evidence>
<dbReference type="GO" id="GO:0016327">
    <property type="term" value="C:apicolateral plasma membrane"/>
    <property type="evidence" value="ECO:0007669"/>
    <property type="project" value="UniProtKB-ARBA"/>
</dbReference>
<keyword evidence="6" id="KW-0677">Repeat</keyword>
<feature type="domain" description="Cadherin" evidence="14">
    <location>
        <begin position="168"/>
        <end position="271"/>
    </location>
</feature>
<dbReference type="InterPro" id="IPR020894">
    <property type="entry name" value="Cadherin_CS"/>
</dbReference>
<dbReference type="EMBL" id="JAODUP010000003">
    <property type="protein sequence ID" value="KAK2170423.1"/>
    <property type="molecule type" value="Genomic_DNA"/>
</dbReference>
<feature type="domain" description="Cadherin" evidence="14">
    <location>
        <begin position="1005"/>
        <end position="1109"/>
    </location>
</feature>
<feature type="domain" description="Cadherin" evidence="14">
    <location>
        <begin position="374"/>
        <end position="476"/>
    </location>
</feature>
<keyword evidence="16" id="KW-1185">Reference proteome</keyword>
<dbReference type="Pfam" id="PF00028">
    <property type="entry name" value="Cadherin"/>
    <property type="match status" value="21"/>
</dbReference>
<evidence type="ECO:0000256" key="4">
    <source>
        <dbReference type="ARBA" id="ARBA00022692"/>
    </source>
</evidence>
<dbReference type="FunFam" id="2.60.40.60:FF:000081">
    <property type="entry name" value="protocadherin Fat 4"/>
    <property type="match status" value="1"/>
</dbReference>
<evidence type="ECO:0000256" key="9">
    <source>
        <dbReference type="ARBA" id="ARBA00022989"/>
    </source>
</evidence>
<feature type="domain" description="Cadherin" evidence="14">
    <location>
        <begin position="1215"/>
        <end position="1317"/>
    </location>
</feature>
<keyword evidence="8" id="KW-0130">Cell adhesion</keyword>
<dbReference type="FunFam" id="2.60.40.60:FF:000015">
    <property type="entry name" value="FAT atypical cadherin 1"/>
    <property type="match status" value="1"/>
</dbReference>
<dbReference type="GO" id="GO:0035332">
    <property type="term" value="P:positive regulation of hippo signaling"/>
    <property type="evidence" value="ECO:0007669"/>
    <property type="project" value="UniProtKB-ARBA"/>
</dbReference>
<feature type="domain" description="Cadherin" evidence="14">
    <location>
        <begin position="1737"/>
        <end position="1837"/>
    </location>
</feature>
<keyword evidence="5" id="KW-0732">Signal</keyword>
<feature type="domain" description="Cadherin" evidence="14">
    <location>
        <begin position="1110"/>
        <end position="1214"/>
    </location>
</feature>
<dbReference type="GO" id="GO:0007156">
    <property type="term" value="P:homophilic cell adhesion via plasma membrane adhesion molecules"/>
    <property type="evidence" value="ECO:0007669"/>
    <property type="project" value="InterPro"/>
</dbReference>
<evidence type="ECO:0000256" key="6">
    <source>
        <dbReference type="ARBA" id="ARBA00022737"/>
    </source>
</evidence>
<evidence type="ECO:0000256" key="11">
    <source>
        <dbReference type="ARBA" id="ARBA00023157"/>
    </source>
</evidence>
<evidence type="ECO:0000256" key="8">
    <source>
        <dbReference type="ARBA" id="ARBA00022889"/>
    </source>
</evidence>
<dbReference type="CDD" id="cd11304">
    <property type="entry name" value="Cadherin_repeat"/>
    <property type="match status" value="22"/>
</dbReference>
<dbReference type="PANTHER" id="PTHR24026:SF136">
    <property type="entry name" value="PROTOCADHERIN-23"/>
    <property type="match status" value="1"/>
</dbReference>
<feature type="domain" description="Cadherin" evidence="14">
    <location>
        <begin position="792"/>
        <end position="897"/>
    </location>
</feature>
<dbReference type="FunFam" id="2.60.40.60:FF:000039">
    <property type="entry name" value="FAT atypical cadherin 3"/>
    <property type="match status" value="1"/>
</dbReference>
<dbReference type="GO" id="GO:0005509">
    <property type="term" value="F:calcium ion binding"/>
    <property type="evidence" value="ECO:0007669"/>
    <property type="project" value="UniProtKB-UniRule"/>
</dbReference>
<dbReference type="SUPFAM" id="SSF49313">
    <property type="entry name" value="Cadherin-like"/>
    <property type="match status" value="22"/>
</dbReference>
<evidence type="ECO:0000256" key="2">
    <source>
        <dbReference type="ARBA" id="ARBA00022475"/>
    </source>
</evidence>
<feature type="domain" description="Cadherin" evidence="14">
    <location>
        <begin position="1318"/>
        <end position="1422"/>
    </location>
</feature>
<feature type="domain" description="Cadherin" evidence="14">
    <location>
        <begin position="1838"/>
        <end position="1939"/>
    </location>
</feature>
<keyword evidence="3" id="KW-0245">EGF-like domain</keyword>
<evidence type="ECO:0000256" key="12">
    <source>
        <dbReference type="ARBA" id="ARBA00023180"/>
    </source>
</evidence>
<feature type="domain" description="Cadherin" evidence="14">
    <location>
        <begin position="684"/>
        <end position="791"/>
    </location>
</feature>
<name>A0AAD9NJ40_9ANNE</name>
<dbReference type="PRINTS" id="PR00205">
    <property type="entry name" value="CADHERIN"/>
</dbReference>
<keyword evidence="10" id="KW-0472">Membrane</keyword>
<dbReference type="FunFam" id="2.60.40.60:FF:000080">
    <property type="entry name" value="FAT atypical cadherin 1"/>
    <property type="match status" value="1"/>
</dbReference>
<feature type="domain" description="Cadherin" evidence="14">
    <location>
        <begin position="2020"/>
        <end position="2125"/>
    </location>
</feature>
<feature type="domain" description="Cadherin" evidence="14">
    <location>
        <begin position="1423"/>
        <end position="1528"/>
    </location>
</feature>
<dbReference type="PROSITE" id="PS50268">
    <property type="entry name" value="CADHERIN_2"/>
    <property type="match status" value="21"/>
</dbReference>
<dbReference type="InterPro" id="IPR015919">
    <property type="entry name" value="Cadherin-like_sf"/>
</dbReference>
<dbReference type="PANTHER" id="PTHR24026">
    <property type="entry name" value="FAT ATYPICAL CADHERIN-RELATED"/>
    <property type="match status" value="1"/>
</dbReference>
<feature type="domain" description="Cadherin" evidence="14">
    <location>
        <begin position="66"/>
        <end position="167"/>
    </location>
</feature>
<feature type="domain" description="Cadherin" evidence="14">
    <location>
        <begin position="272"/>
        <end position="371"/>
    </location>
</feature>
<evidence type="ECO:0000259" key="14">
    <source>
        <dbReference type="PROSITE" id="PS50268"/>
    </source>
</evidence>
<keyword evidence="2" id="KW-1003">Cell membrane</keyword>
<dbReference type="FunFam" id="2.60.40.60:FF:000116">
    <property type="entry name" value="Dachsous cadherin-related 2"/>
    <property type="match status" value="1"/>
</dbReference>
<feature type="domain" description="Cadherin" evidence="14">
    <location>
        <begin position="1940"/>
        <end position="2015"/>
    </location>
</feature>
<evidence type="ECO:0000313" key="15">
    <source>
        <dbReference type="EMBL" id="KAK2170423.1"/>
    </source>
</evidence>
<feature type="domain" description="Cadherin" evidence="14">
    <location>
        <begin position="898"/>
        <end position="1005"/>
    </location>
</feature>
<protein>
    <recommendedName>
        <fullName evidence="14">Cadherin domain-containing protein</fullName>
    </recommendedName>
</protein>
<dbReference type="FunFam" id="2.60.40.60:FF:000033">
    <property type="entry name" value="FAT atypical cadherin 1"/>
    <property type="match status" value="1"/>
</dbReference>
<comment type="caution">
    <text evidence="15">The sequence shown here is derived from an EMBL/GenBank/DDBJ whole genome shotgun (WGS) entry which is preliminary data.</text>
</comment>
<keyword evidence="4" id="KW-0812">Transmembrane</keyword>
<reference evidence="15" key="1">
    <citation type="journal article" date="2023" name="Mol. Biol. Evol.">
        <title>Third-Generation Sequencing Reveals the Adaptive Role of the Epigenome in Three Deep-Sea Polychaetes.</title>
        <authorList>
            <person name="Perez M."/>
            <person name="Aroh O."/>
            <person name="Sun Y."/>
            <person name="Lan Y."/>
            <person name="Juniper S.K."/>
            <person name="Young C.R."/>
            <person name="Angers B."/>
            <person name="Qian P.Y."/>
        </authorList>
    </citation>
    <scope>NUCLEOTIDE SEQUENCE</scope>
    <source>
        <strain evidence="15">P08H-3</strain>
    </source>
</reference>
<feature type="domain" description="Cadherin" evidence="14">
    <location>
        <begin position="582"/>
        <end position="682"/>
    </location>
</feature>
<evidence type="ECO:0000256" key="5">
    <source>
        <dbReference type="ARBA" id="ARBA00022729"/>
    </source>
</evidence>
<dbReference type="GO" id="GO:0090251">
    <property type="term" value="P:protein localization involved in establishment of planar polarity"/>
    <property type="evidence" value="ECO:0007669"/>
    <property type="project" value="UniProtKB-ARBA"/>
</dbReference>
<keyword evidence="9" id="KW-1133">Transmembrane helix</keyword>
<evidence type="ECO:0000256" key="3">
    <source>
        <dbReference type="ARBA" id="ARBA00022536"/>
    </source>
</evidence>
<comment type="subcellular location">
    <subcellularLocation>
        <location evidence="1">Cell membrane</location>
        <topology evidence="1">Single-pass membrane protein</topology>
    </subcellularLocation>
</comment>
<keyword evidence="7 13" id="KW-0106">Calcium</keyword>
<dbReference type="PROSITE" id="PS00232">
    <property type="entry name" value="CADHERIN_1"/>
    <property type="match status" value="10"/>
</dbReference>
<gene>
    <name evidence="15" type="ORF">LSH36_3g28019</name>
</gene>
<keyword evidence="11" id="KW-1015">Disulfide bond</keyword>
<feature type="domain" description="Cadherin" evidence="14">
    <location>
        <begin position="1529"/>
        <end position="1631"/>
    </location>
</feature>
<feature type="domain" description="Cadherin" evidence="14">
    <location>
        <begin position="2126"/>
        <end position="2224"/>
    </location>
</feature>
<evidence type="ECO:0000256" key="1">
    <source>
        <dbReference type="ARBA" id="ARBA00004162"/>
    </source>
</evidence>
<dbReference type="FunFam" id="2.60.40.60:FF:000020">
    <property type="entry name" value="Dachsous cadherin-related 1b"/>
    <property type="match status" value="10"/>
</dbReference>